<evidence type="ECO:0000256" key="6">
    <source>
        <dbReference type="ARBA" id="ARBA00022857"/>
    </source>
</evidence>
<dbReference type="GO" id="GO:0035999">
    <property type="term" value="P:tetrahydrofolate interconversion"/>
    <property type="evidence" value="ECO:0007669"/>
    <property type="project" value="UniProtKB-UniRule"/>
</dbReference>
<comment type="catalytic activity">
    <reaction evidence="11">
        <text>(6R)-5,10-methylene-5,6,7,8-tetrahydrofolate + NADP(+) = (6R)-5,10-methenyltetrahydrofolate + NADPH</text>
        <dbReference type="Rhea" id="RHEA:22812"/>
        <dbReference type="ChEBI" id="CHEBI:15636"/>
        <dbReference type="ChEBI" id="CHEBI:57455"/>
        <dbReference type="ChEBI" id="CHEBI:57783"/>
        <dbReference type="ChEBI" id="CHEBI:58349"/>
        <dbReference type="EC" id="1.5.1.5"/>
    </reaction>
</comment>
<keyword evidence="9 11" id="KW-0486">Methionine biosynthesis</keyword>
<dbReference type="SUPFAM" id="SSF51735">
    <property type="entry name" value="NAD(P)-binding Rossmann-fold domains"/>
    <property type="match status" value="1"/>
</dbReference>
<keyword evidence="7 11" id="KW-0560">Oxidoreductase</keyword>
<keyword evidence="11" id="KW-0028">Amino-acid biosynthesis</keyword>
<organism evidence="14 15">
    <name type="scientific">Candidatus Falkowbacteria bacterium HGW-Falkowbacteria-1</name>
    <dbReference type="NCBI Taxonomy" id="2013768"/>
    <lineage>
        <taxon>Bacteria</taxon>
        <taxon>Candidatus Falkowiibacteriota</taxon>
    </lineage>
</organism>
<dbReference type="FunFam" id="3.40.50.10860:FF:000005">
    <property type="entry name" value="C-1-tetrahydrofolate synthase, cytoplasmic, putative"/>
    <property type="match status" value="1"/>
</dbReference>
<dbReference type="Gene3D" id="3.40.50.720">
    <property type="entry name" value="NAD(P)-binding Rossmann-like Domain"/>
    <property type="match status" value="1"/>
</dbReference>
<reference evidence="14 15" key="1">
    <citation type="journal article" date="2017" name="ISME J.">
        <title>Potential for microbial H2 and metal transformations associated with novel bacteria and archaea in deep terrestrial subsurface sediments.</title>
        <authorList>
            <person name="Hernsdorf A.W."/>
            <person name="Amano Y."/>
            <person name="Miyakawa K."/>
            <person name="Ise K."/>
            <person name="Suzuki Y."/>
            <person name="Anantharaman K."/>
            <person name="Probst A."/>
            <person name="Burstein D."/>
            <person name="Thomas B.C."/>
            <person name="Banfield J.F."/>
        </authorList>
    </citation>
    <scope>NUCLEOTIDE SEQUENCE [LARGE SCALE GENOMIC DNA]</scope>
    <source>
        <strain evidence="14">HGW-Falkowbacteria-1</strain>
    </source>
</reference>
<keyword evidence="5 11" id="KW-0378">Hydrolase</keyword>
<evidence type="ECO:0000256" key="10">
    <source>
        <dbReference type="ARBA" id="ARBA00023268"/>
    </source>
</evidence>
<evidence type="ECO:0000256" key="1">
    <source>
        <dbReference type="ARBA" id="ARBA00004777"/>
    </source>
</evidence>
<protein>
    <recommendedName>
        <fullName evidence="11">Bifunctional protein FolD</fullName>
    </recommendedName>
    <domain>
        <recommendedName>
            <fullName evidence="11">Methylenetetrahydrofolate dehydrogenase</fullName>
            <ecNumber evidence="11">1.5.1.5</ecNumber>
        </recommendedName>
    </domain>
    <domain>
        <recommendedName>
            <fullName evidence="11">Methenyltetrahydrofolate cyclohydrolase</fullName>
            <ecNumber evidence="11">3.5.4.9</ecNumber>
        </recommendedName>
    </domain>
</protein>
<dbReference type="Gene3D" id="3.40.50.10860">
    <property type="entry name" value="Leucine Dehydrogenase, chain A, domain 1"/>
    <property type="match status" value="1"/>
</dbReference>
<accession>A0A2N2E8E8</accession>
<comment type="caution">
    <text evidence="11">Lacks conserved residue(s) required for the propagation of feature annotation.</text>
</comment>
<dbReference type="Pfam" id="PF00763">
    <property type="entry name" value="THF_DHG_CYH"/>
    <property type="match status" value="1"/>
</dbReference>
<dbReference type="InterPro" id="IPR036291">
    <property type="entry name" value="NAD(P)-bd_dom_sf"/>
</dbReference>
<dbReference type="UniPathway" id="UPA00193"/>
<dbReference type="PRINTS" id="PR00085">
    <property type="entry name" value="THFDHDRGNASE"/>
</dbReference>
<feature type="domain" description="Tetrahydrofolate dehydrogenase/cyclohydrolase catalytic" evidence="12">
    <location>
        <begin position="4"/>
        <end position="119"/>
    </location>
</feature>
<dbReference type="PROSITE" id="PS00767">
    <property type="entry name" value="THF_DHG_CYH_2"/>
    <property type="match status" value="1"/>
</dbReference>
<dbReference type="Pfam" id="PF02882">
    <property type="entry name" value="THF_DHG_CYH_C"/>
    <property type="match status" value="1"/>
</dbReference>
<evidence type="ECO:0000256" key="3">
    <source>
        <dbReference type="ARBA" id="ARBA00022563"/>
    </source>
</evidence>
<comment type="similarity">
    <text evidence="11">Belongs to the tetrahydrofolate dehydrogenase/cyclohydrolase family.</text>
</comment>
<dbReference type="EC" id="3.5.4.9" evidence="11"/>
<feature type="domain" description="Tetrahydrofolate dehydrogenase/cyclohydrolase NAD(P)-binding" evidence="13">
    <location>
        <begin position="196"/>
        <end position="282"/>
    </location>
</feature>
<sequence>MNIIDGKKIAEKIKNNLAKEIYDLIQVGNRRPSLAIVLVGDRSDSKLYVSLKEKSAKEVGIDTSLYLLNENDSEDVFMDTINFLNQDDNVDGILIQLPLPKKFNTNKILQNINPEKDVDGFCTGRSSEILSPVLMAIRESLTNVKKDFKNTKAFLFYNSEIFRDETKVFLKKNDILLDSVSSDDFDQKRKEKRSLELLQTKTREYDILISAVGSPRFIKKEFLSDGMTIIDVGITKEGEKVFGDVDFEDVKKMDLNITPVPGGVGPMTVACVLKNTLIAYKLRQNK</sequence>
<evidence type="ECO:0000256" key="2">
    <source>
        <dbReference type="ARBA" id="ARBA00011738"/>
    </source>
</evidence>
<dbReference type="SUPFAM" id="SSF53223">
    <property type="entry name" value="Aminoacid dehydrogenase-like, N-terminal domain"/>
    <property type="match status" value="1"/>
</dbReference>
<evidence type="ECO:0000313" key="14">
    <source>
        <dbReference type="EMBL" id="PKM91010.1"/>
    </source>
</evidence>
<dbReference type="InterPro" id="IPR020867">
    <property type="entry name" value="THF_DH/CycHdrlase_CS"/>
</dbReference>
<feature type="binding site" evidence="11">
    <location>
        <position position="234"/>
    </location>
    <ligand>
        <name>NADP(+)</name>
        <dbReference type="ChEBI" id="CHEBI:58349"/>
    </ligand>
</feature>
<dbReference type="InterPro" id="IPR000672">
    <property type="entry name" value="THF_DH/CycHdrlase"/>
</dbReference>
<keyword evidence="8 11" id="KW-0368">Histidine biosynthesis</keyword>
<keyword evidence="10 11" id="KW-0511">Multifunctional enzyme</keyword>
<dbReference type="InterPro" id="IPR020631">
    <property type="entry name" value="THF_DH/CycHdrlase_NAD-bd_dom"/>
</dbReference>
<comment type="subunit">
    <text evidence="2 11">Homodimer.</text>
</comment>
<dbReference type="GO" id="GO:0005829">
    <property type="term" value="C:cytosol"/>
    <property type="evidence" value="ECO:0007669"/>
    <property type="project" value="TreeGrafter"/>
</dbReference>
<gene>
    <name evidence="11" type="primary">folD</name>
    <name evidence="14" type="ORF">CVU82_04475</name>
</gene>
<evidence type="ECO:0000259" key="12">
    <source>
        <dbReference type="Pfam" id="PF00763"/>
    </source>
</evidence>
<evidence type="ECO:0000313" key="15">
    <source>
        <dbReference type="Proteomes" id="UP000233517"/>
    </source>
</evidence>
<dbReference type="GO" id="GO:0000105">
    <property type="term" value="P:L-histidine biosynthetic process"/>
    <property type="evidence" value="ECO:0007669"/>
    <property type="project" value="UniProtKB-KW"/>
</dbReference>
<dbReference type="InterPro" id="IPR046346">
    <property type="entry name" value="Aminoacid_DH-like_N_sf"/>
</dbReference>
<dbReference type="PANTHER" id="PTHR48099">
    <property type="entry name" value="C-1-TETRAHYDROFOLATE SYNTHASE, CYTOPLASMIC-RELATED"/>
    <property type="match status" value="1"/>
</dbReference>
<evidence type="ECO:0000256" key="5">
    <source>
        <dbReference type="ARBA" id="ARBA00022801"/>
    </source>
</evidence>
<dbReference type="GO" id="GO:0004477">
    <property type="term" value="F:methenyltetrahydrofolate cyclohydrolase activity"/>
    <property type="evidence" value="ECO:0007669"/>
    <property type="project" value="UniProtKB-UniRule"/>
</dbReference>
<dbReference type="Proteomes" id="UP000233517">
    <property type="component" value="Unassembled WGS sequence"/>
</dbReference>
<comment type="caution">
    <text evidence="14">The sequence shown here is derived from an EMBL/GenBank/DDBJ whole genome shotgun (WGS) entry which is preliminary data.</text>
</comment>
<dbReference type="EMBL" id="PHAI01000006">
    <property type="protein sequence ID" value="PKM91010.1"/>
    <property type="molecule type" value="Genomic_DNA"/>
</dbReference>
<evidence type="ECO:0000256" key="7">
    <source>
        <dbReference type="ARBA" id="ARBA00023002"/>
    </source>
</evidence>
<dbReference type="PANTHER" id="PTHR48099:SF5">
    <property type="entry name" value="C-1-TETRAHYDROFOLATE SYNTHASE, CYTOPLASMIC"/>
    <property type="match status" value="1"/>
</dbReference>
<keyword evidence="4 11" id="KW-0658">Purine biosynthesis</keyword>
<comment type="pathway">
    <text evidence="1 11">One-carbon metabolism; tetrahydrofolate interconversion.</text>
</comment>
<comment type="function">
    <text evidence="11">Catalyzes the oxidation of 5,10-methylenetetrahydrofolate to 5,10-methenyltetrahydrofolate and then the hydrolysis of 5,10-methenyltetrahydrofolate to 10-formyltetrahydrofolate.</text>
</comment>
<dbReference type="EC" id="1.5.1.5" evidence="11"/>
<evidence type="ECO:0000256" key="4">
    <source>
        <dbReference type="ARBA" id="ARBA00022755"/>
    </source>
</evidence>
<proteinExistence type="inferred from homology"/>
<evidence type="ECO:0000256" key="9">
    <source>
        <dbReference type="ARBA" id="ARBA00023167"/>
    </source>
</evidence>
<keyword evidence="3 11" id="KW-0554">One-carbon metabolism</keyword>
<dbReference type="HAMAP" id="MF_01576">
    <property type="entry name" value="THF_DHG_CYH"/>
    <property type="match status" value="1"/>
</dbReference>
<dbReference type="GO" id="GO:0009086">
    <property type="term" value="P:methionine biosynthetic process"/>
    <property type="evidence" value="ECO:0007669"/>
    <property type="project" value="UniProtKB-KW"/>
</dbReference>
<dbReference type="InterPro" id="IPR020630">
    <property type="entry name" value="THF_DH/CycHdrlase_cat_dom"/>
</dbReference>
<comment type="catalytic activity">
    <reaction evidence="11">
        <text>(6R)-5,10-methenyltetrahydrofolate + H2O = (6R)-10-formyltetrahydrofolate + H(+)</text>
        <dbReference type="Rhea" id="RHEA:23700"/>
        <dbReference type="ChEBI" id="CHEBI:15377"/>
        <dbReference type="ChEBI" id="CHEBI:15378"/>
        <dbReference type="ChEBI" id="CHEBI:57455"/>
        <dbReference type="ChEBI" id="CHEBI:195366"/>
        <dbReference type="EC" id="3.5.4.9"/>
    </reaction>
</comment>
<keyword evidence="6 11" id="KW-0521">NADP</keyword>
<dbReference type="GO" id="GO:0006164">
    <property type="term" value="P:purine nucleotide biosynthetic process"/>
    <property type="evidence" value="ECO:0007669"/>
    <property type="project" value="UniProtKB-KW"/>
</dbReference>
<name>A0A2N2E8E8_9BACT</name>
<evidence type="ECO:0000256" key="8">
    <source>
        <dbReference type="ARBA" id="ARBA00023102"/>
    </source>
</evidence>
<dbReference type="AlphaFoldDB" id="A0A2N2E8E8"/>
<dbReference type="GO" id="GO:0004488">
    <property type="term" value="F:methylenetetrahydrofolate dehydrogenase (NADP+) activity"/>
    <property type="evidence" value="ECO:0007669"/>
    <property type="project" value="UniProtKB-UniRule"/>
</dbReference>
<evidence type="ECO:0000259" key="13">
    <source>
        <dbReference type="Pfam" id="PF02882"/>
    </source>
</evidence>
<evidence type="ECO:0000256" key="11">
    <source>
        <dbReference type="HAMAP-Rule" id="MF_01576"/>
    </source>
</evidence>